<feature type="transmembrane region" description="Helical" evidence="1">
    <location>
        <begin position="236"/>
        <end position="256"/>
    </location>
</feature>
<name>A0AAD5M3M8_PYTIN</name>
<keyword evidence="3" id="KW-1185">Reference proteome</keyword>
<dbReference type="EMBL" id="JAKCXM010000088">
    <property type="protein sequence ID" value="KAJ0403129.1"/>
    <property type="molecule type" value="Genomic_DNA"/>
</dbReference>
<keyword evidence="1" id="KW-0812">Transmembrane</keyword>
<feature type="transmembrane region" description="Helical" evidence="1">
    <location>
        <begin position="12"/>
        <end position="32"/>
    </location>
</feature>
<sequence length="500" mass="55174">MSNRLLKTVVHTVALVSGIALIVAIGLSIAAFSKVNWLTLHGRPDDQVAPNVYFEKLMVGEFRTCVTLRVYSDETNKWKSRETCYNSHLTKGQKKTAINDLVTGEKLVLAPVCDADRDWVARVLGIPLRVSVVEIWERQCGGLWWLNFLTTFFAWFGAIWLGVLMFDIPLGDPDDPACRERLSLVVTMVAVVSQAVPVLVWQYAMKVPGFEAGSSLKLALAATVILACAKKTAEGMAFATGIAVLVGIALSIAALSQENWRVADGLADEQVVSRVFFEHVRIGVQENWRVADGLADEQVVSRVFFEHVRIGVSKTCVTLRRMVNATGQWKSKETCYRTFLGREEHPTAIVDLETGQQLLLNPVCSVDREWTAAKLGIPERLDVAKVWGKQCSATEWVNPICQICAWLAACVVGYKAICLVVEDDFRPESGPVVWIVLSSIPVLLHMIPTLVWAYALTSPELDAGISLTFAIAATVIFAWAWLFIVFPNIRLGGELRGVTA</sequence>
<accession>A0AAD5M3M8</accession>
<dbReference type="Proteomes" id="UP001209570">
    <property type="component" value="Unassembled WGS sequence"/>
</dbReference>
<feature type="transmembrane region" description="Helical" evidence="1">
    <location>
        <begin position="467"/>
        <end position="486"/>
    </location>
</feature>
<protein>
    <recommendedName>
        <fullName evidence="4">Transmembrane protein</fullName>
    </recommendedName>
</protein>
<evidence type="ECO:0008006" key="4">
    <source>
        <dbReference type="Google" id="ProtNLM"/>
    </source>
</evidence>
<feature type="transmembrane region" description="Helical" evidence="1">
    <location>
        <begin position="432"/>
        <end position="455"/>
    </location>
</feature>
<evidence type="ECO:0000256" key="1">
    <source>
        <dbReference type="SAM" id="Phobius"/>
    </source>
</evidence>
<feature type="transmembrane region" description="Helical" evidence="1">
    <location>
        <begin position="182"/>
        <end position="204"/>
    </location>
</feature>
<keyword evidence="1" id="KW-1133">Transmembrane helix</keyword>
<gene>
    <name evidence="2" type="ORF">P43SY_009559</name>
</gene>
<comment type="caution">
    <text evidence="2">The sequence shown here is derived from an EMBL/GenBank/DDBJ whole genome shotgun (WGS) entry which is preliminary data.</text>
</comment>
<feature type="transmembrane region" description="Helical" evidence="1">
    <location>
        <begin position="152"/>
        <end position="170"/>
    </location>
</feature>
<evidence type="ECO:0000313" key="3">
    <source>
        <dbReference type="Proteomes" id="UP001209570"/>
    </source>
</evidence>
<keyword evidence="1" id="KW-0472">Membrane</keyword>
<feature type="transmembrane region" description="Helical" evidence="1">
    <location>
        <begin position="210"/>
        <end position="229"/>
    </location>
</feature>
<proteinExistence type="predicted"/>
<evidence type="ECO:0000313" key="2">
    <source>
        <dbReference type="EMBL" id="KAJ0403129.1"/>
    </source>
</evidence>
<reference evidence="2" key="1">
    <citation type="submission" date="2021-12" db="EMBL/GenBank/DDBJ databases">
        <title>Prjna785345.</title>
        <authorList>
            <person name="Rujirawat T."/>
            <person name="Krajaejun T."/>
        </authorList>
    </citation>
    <scope>NUCLEOTIDE SEQUENCE</scope>
    <source>
        <strain evidence="2">Pi057C3</strain>
    </source>
</reference>
<organism evidence="2 3">
    <name type="scientific">Pythium insidiosum</name>
    <name type="common">Pythiosis disease agent</name>
    <dbReference type="NCBI Taxonomy" id="114742"/>
    <lineage>
        <taxon>Eukaryota</taxon>
        <taxon>Sar</taxon>
        <taxon>Stramenopiles</taxon>
        <taxon>Oomycota</taxon>
        <taxon>Peronosporomycetes</taxon>
        <taxon>Pythiales</taxon>
        <taxon>Pythiaceae</taxon>
        <taxon>Pythium</taxon>
    </lineage>
</organism>
<dbReference type="AlphaFoldDB" id="A0AAD5M3M8"/>